<reference evidence="1" key="1">
    <citation type="submission" date="2017-02" db="EMBL/GenBank/DDBJ databases">
        <title>Delving into the versatile metabolic prowess of the omnipresent phylum Bacteroidetes.</title>
        <authorList>
            <person name="Nobu M.K."/>
            <person name="Mei R."/>
            <person name="Narihiro T."/>
            <person name="Kuroda K."/>
            <person name="Liu W.-T."/>
        </authorList>
    </citation>
    <scope>NUCLEOTIDE SEQUENCE</scope>
    <source>
        <strain evidence="1">ADurb.Bin280</strain>
    </source>
</reference>
<dbReference type="PIRSF" id="PIRSF035652">
    <property type="entry name" value="CHP02436"/>
    <property type="match status" value="1"/>
</dbReference>
<dbReference type="AlphaFoldDB" id="A0A1V5SDE2"/>
<organism evidence="1">
    <name type="scientific">candidate division WS2 bacterium ADurb.Bin280</name>
    <dbReference type="NCBI Taxonomy" id="1852829"/>
    <lineage>
        <taxon>Bacteria</taxon>
        <taxon>candidate division WS2</taxon>
    </lineage>
</organism>
<dbReference type="EMBL" id="MWBO01000039">
    <property type="protein sequence ID" value="OQA52263.1"/>
    <property type="molecule type" value="Genomic_DNA"/>
</dbReference>
<dbReference type="PANTHER" id="PTHR38471">
    <property type="entry name" value="FOUR HELIX BUNDLE PROTEIN"/>
    <property type="match status" value="1"/>
</dbReference>
<dbReference type="SUPFAM" id="SSF158446">
    <property type="entry name" value="IVS-encoded protein-like"/>
    <property type="match status" value="1"/>
</dbReference>
<dbReference type="Pfam" id="PF05635">
    <property type="entry name" value="23S_rRNA_IVP"/>
    <property type="match status" value="1"/>
</dbReference>
<dbReference type="InterPro" id="IPR036583">
    <property type="entry name" value="23S_rRNA_IVS_sf"/>
</dbReference>
<dbReference type="PANTHER" id="PTHR38471:SF2">
    <property type="entry name" value="FOUR HELIX BUNDLE PROTEIN"/>
    <property type="match status" value="1"/>
</dbReference>
<evidence type="ECO:0000313" key="1">
    <source>
        <dbReference type="EMBL" id="OQA52263.1"/>
    </source>
</evidence>
<dbReference type="InterPro" id="IPR012657">
    <property type="entry name" value="23S_rRNA-intervening_sequence"/>
</dbReference>
<evidence type="ECO:0008006" key="2">
    <source>
        <dbReference type="Google" id="ProtNLM"/>
    </source>
</evidence>
<dbReference type="NCBIfam" id="TIGR02436">
    <property type="entry name" value="four helix bundle protein"/>
    <property type="match status" value="1"/>
</dbReference>
<proteinExistence type="predicted"/>
<dbReference type="Gene3D" id="1.20.1440.60">
    <property type="entry name" value="23S rRNA-intervening sequence"/>
    <property type="match status" value="1"/>
</dbReference>
<gene>
    <name evidence="1" type="ORF">BWY43_00576</name>
</gene>
<accession>A0A1V5SDE2</accession>
<comment type="caution">
    <text evidence="1">The sequence shown here is derived from an EMBL/GenBank/DDBJ whole genome shotgun (WGS) entry which is preliminary data.</text>
</comment>
<dbReference type="Proteomes" id="UP000485367">
    <property type="component" value="Unassembled WGS sequence"/>
</dbReference>
<sequence>MPKQTKDNPIAQKSLLFAVKIVKLVNKMPKTPAGFAIGGQLVRSGTSIGANTQEAQRARSKRDFKNCLHIALKEAVETRYWLFVSEKSGLIDESKINIELEEIIKILSSIIKKLTN</sequence>
<name>A0A1V5SDE2_9BACT</name>
<protein>
    <recommendedName>
        <fullName evidence="2">Four helix bundle protein</fullName>
    </recommendedName>
</protein>